<organism evidence="4 5">
    <name type="scientific">Leishmania tarentolae</name>
    <name type="common">Sauroleishmania tarentolae</name>
    <dbReference type="NCBI Taxonomy" id="5689"/>
    <lineage>
        <taxon>Eukaryota</taxon>
        <taxon>Discoba</taxon>
        <taxon>Euglenozoa</taxon>
        <taxon>Kinetoplastea</taxon>
        <taxon>Metakinetoplastina</taxon>
        <taxon>Trypanosomatida</taxon>
        <taxon>Trypanosomatidae</taxon>
        <taxon>Leishmaniinae</taxon>
        <taxon>Leishmania</taxon>
        <taxon>lizard Leishmania</taxon>
    </lineage>
</organism>
<feature type="domain" description="HIT" evidence="3">
    <location>
        <begin position="248"/>
        <end position="375"/>
    </location>
</feature>
<dbReference type="VEuPathDB" id="TriTrypDB:LtaPh_2313200"/>
<evidence type="ECO:0000256" key="1">
    <source>
        <dbReference type="PROSITE-ProRule" id="PRU00464"/>
    </source>
</evidence>
<dbReference type="InterPro" id="IPR051884">
    <property type="entry name" value="Bis(5'-adenosyl)-TPase_reg"/>
</dbReference>
<dbReference type="InterPro" id="IPR036265">
    <property type="entry name" value="HIT-like_sf"/>
</dbReference>
<dbReference type="InterPro" id="IPR019808">
    <property type="entry name" value="Histidine_triad_CS"/>
</dbReference>
<comment type="caution">
    <text evidence="4">The sequence shown here is derived from an EMBL/GenBank/DDBJ whole genome shotgun (WGS) entry which is preliminary data.</text>
</comment>
<dbReference type="SUPFAM" id="SSF54197">
    <property type="entry name" value="HIT-like"/>
    <property type="match status" value="1"/>
</dbReference>
<dbReference type="InterPro" id="IPR011146">
    <property type="entry name" value="HIT-like"/>
</dbReference>
<sequence length="424" mass="45694">MRSAKVPPSVAVTTKGVHYVVSSVNSCASYEAYRRSCEHLVQASSSPLAAAPVFRLTSLLPADWSALLRMSRRLTHPGASFNFSSPGDTTELFSTTDTHASADKSEANNNHAYLHIVERVPGDFTPNNMIYHQLQRYHLAPAPSTTATEAGESGAVPDAFTTLVTDLQKKPAQSLEEVLAELLTTEDTALAATTAAAKLQRDPLVCKPDAQAHAAENACQMRAYAAASAANTTTTHTAITCESKDAHRFTFYPFTISAAVSIPYCSQHFCVLVNLKPIVPNHLMVVPIRCVGTIHGLTEEEVDDWGRVMRCTIQVLEHLRRQRCSQGGVASFVNPAVPPIGNYSVAVQQGALAGQTVEHLHVHVIPFDPQGKLAGEPETDEAEQRRRPPRTPASMQAETDTLRPLFAQYTAAAESSSTAVVGSI</sequence>
<evidence type="ECO:0000256" key="2">
    <source>
        <dbReference type="SAM" id="MobiDB-lite"/>
    </source>
</evidence>
<dbReference type="PROSITE" id="PS51084">
    <property type="entry name" value="HIT_2"/>
    <property type="match status" value="1"/>
</dbReference>
<accession>A0A640KHU3</accession>
<name>A0A640KHU3_LEITA</name>
<dbReference type="OrthoDB" id="672793at2759"/>
<dbReference type="PROSITE" id="PS00892">
    <property type="entry name" value="HIT_1"/>
    <property type="match status" value="1"/>
</dbReference>
<feature type="region of interest" description="Disordered" evidence="2">
    <location>
        <begin position="368"/>
        <end position="401"/>
    </location>
</feature>
<dbReference type="AlphaFoldDB" id="A0A640KHU3"/>
<feature type="short sequence motif" description="Histidine triad motif" evidence="1">
    <location>
        <begin position="359"/>
        <end position="363"/>
    </location>
</feature>
<dbReference type="EMBL" id="BLBS01000030">
    <property type="protein sequence ID" value="GET88771.1"/>
    <property type="molecule type" value="Genomic_DNA"/>
</dbReference>
<evidence type="ECO:0000259" key="3">
    <source>
        <dbReference type="PROSITE" id="PS51084"/>
    </source>
</evidence>
<dbReference type="Gene3D" id="3.30.428.10">
    <property type="entry name" value="HIT-like"/>
    <property type="match status" value="1"/>
</dbReference>
<reference evidence="4" key="1">
    <citation type="submission" date="2019-11" db="EMBL/GenBank/DDBJ databases">
        <title>Leishmania tarentolae CDS.</title>
        <authorList>
            <person name="Goto Y."/>
            <person name="Yamagishi J."/>
        </authorList>
    </citation>
    <scope>NUCLEOTIDE SEQUENCE [LARGE SCALE GENOMIC DNA]</scope>
    <source>
        <strain evidence="4">Parrot Tar II</strain>
    </source>
</reference>
<dbReference type="PANTHER" id="PTHR46243:SF1">
    <property type="entry name" value="BIS(5'-ADENOSYL)-TRIPHOSPHATASE"/>
    <property type="match status" value="1"/>
</dbReference>
<dbReference type="PANTHER" id="PTHR46243">
    <property type="entry name" value="BIS(5'-ADENOSYL)-TRIPHOSPHATASE"/>
    <property type="match status" value="1"/>
</dbReference>
<proteinExistence type="predicted"/>
<dbReference type="Proteomes" id="UP000419144">
    <property type="component" value="Unassembled WGS sequence"/>
</dbReference>
<dbReference type="GO" id="GO:0003824">
    <property type="term" value="F:catalytic activity"/>
    <property type="evidence" value="ECO:0007669"/>
    <property type="project" value="InterPro"/>
</dbReference>
<dbReference type="Pfam" id="PF01230">
    <property type="entry name" value="HIT"/>
    <property type="match status" value="1"/>
</dbReference>
<keyword evidence="5" id="KW-1185">Reference proteome</keyword>
<evidence type="ECO:0000313" key="5">
    <source>
        <dbReference type="Proteomes" id="UP000419144"/>
    </source>
</evidence>
<evidence type="ECO:0000313" key="4">
    <source>
        <dbReference type="EMBL" id="GET88771.1"/>
    </source>
</evidence>
<protein>
    <recommendedName>
        <fullName evidence="3">HIT domain-containing protein</fullName>
    </recommendedName>
</protein>
<gene>
    <name evidence="4" type="ORF">LtaPh_2313200</name>
</gene>